<keyword evidence="2" id="KW-1185">Reference proteome</keyword>
<gene>
    <name evidence="1" type="ORF">DFH08DRAFT_797066</name>
</gene>
<accession>A0AAD7F274</accession>
<proteinExistence type="predicted"/>
<dbReference type="AlphaFoldDB" id="A0AAD7F274"/>
<comment type="caution">
    <text evidence="1">The sequence shown here is derived from an EMBL/GenBank/DDBJ whole genome shotgun (WGS) entry which is preliminary data.</text>
</comment>
<name>A0AAD7F274_9AGAR</name>
<dbReference type="EMBL" id="JARIHO010000002">
    <property type="protein sequence ID" value="KAJ7366062.1"/>
    <property type="molecule type" value="Genomic_DNA"/>
</dbReference>
<dbReference type="Proteomes" id="UP001218218">
    <property type="component" value="Unassembled WGS sequence"/>
</dbReference>
<organism evidence="1 2">
    <name type="scientific">Mycena albidolilacea</name>
    <dbReference type="NCBI Taxonomy" id="1033008"/>
    <lineage>
        <taxon>Eukaryota</taxon>
        <taxon>Fungi</taxon>
        <taxon>Dikarya</taxon>
        <taxon>Basidiomycota</taxon>
        <taxon>Agaricomycotina</taxon>
        <taxon>Agaricomycetes</taxon>
        <taxon>Agaricomycetidae</taxon>
        <taxon>Agaricales</taxon>
        <taxon>Marasmiineae</taxon>
        <taxon>Mycenaceae</taxon>
        <taxon>Mycena</taxon>
    </lineage>
</organism>
<sequence>MHADQQIRYISPRAIRSSGNPIRFQETQHTVRCRGLAVDAVAIDPLPSFLPPTFSPPQRHAMTELEAILTRLSDTVLEHFRDETHPSTFHSMQTNVLESFPVNFATMHPQSFSDTAWVDLNELKEWQNIPRLIFRKQL</sequence>
<evidence type="ECO:0000313" key="2">
    <source>
        <dbReference type="Proteomes" id="UP001218218"/>
    </source>
</evidence>
<protein>
    <submittedName>
        <fullName evidence="1">Uncharacterized protein</fullName>
    </submittedName>
</protein>
<evidence type="ECO:0000313" key="1">
    <source>
        <dbReference type="EMBL" id="KAJ7366062.1"/>
    </source>
</evidence>
<reference evidence="1" key="1">
    <citation type="submission" date="2023-03" db="EMBL/GenBank/DDBJ databases">
        <title>Massive genome expansion in bonnet fungi (Mycena s.s.) driven by repeated elements and novel gene families across ecological guilds.</title>
        <authorList>
            <consortium name="Lawrence Berkeley National Laboratory"/>
            <person name="Harder C.B."/>
            <person name="Miyauchi S."/>
            <person name="Viragh M."/>
            <person name="Kuo A."/>
            <person name="Thoen E."/>
            <person name="Andreopoulos B."/>
            <person name="Lu D."/>
            <person name="Skrede I."/>
            <person name="Drula E."/>
            <person name="Henrissat B."/>
            <person name="Morin E."/>
            <person name="Kohler A."/>
            <person name="Barry K."/>
            <person name="LaButti K."/>
            <person name="Morin E."/>
            <person name="Salamov A."/>
            <person name="Lipzen A."/>
            <person name="Mereny Z."/>
            <person name="Hegedus B."/>
            <person name="Baldrian P."/>
            <person name="Stursova M."/>
            <person name="Weitz H."/>
            <person name="Taylor A."/>
            <person name="Grigoriev I.V."/>
            <person name="Nagy L.G."/>
            <person name="Martin F."/>
            <person name="Kauserud H."/>
        </authorList>
    </citation>
    <scope>NUCLEOTIDE SEQUENCE</scope>
    <source>
        <strain evidence="1">CBHHK002</strain>
    </source>
</reference>